<dbReference type="GO" id="GO:0005524">
    <property type="term" value="F:ATP binding"/>
    <property type="evidence" value="ECO:0007669"/>
    <property type="project" value="UniProtKB-KW"/>
</dbReference>
<dbReference type="NCBIfam" id="NF004879">
    <property type="entry name" value="PRK06241.1-4"/>
    <property type="match status" value="1"/>
</dbReference>
<dbReference type="InterPro" id="IPR051549">
    <property type="entry name" value="PEP_Utilizing_Enz"/>
</dbReference>
<dbReference type="NCBIfam" id="NF004878">
    <property type="entry name" value="PRK06241.1-3"/>
    <property type="match status" value="1"/>
</dbReference>
<evidence type="ECO:0000256" key="6">
    <source>
        <dbReference type="ARBA" id="ARBA00080054"/>
    </source>
</evidence>
<feature type="domain" description="PEP-utilising enzyme mobile" evidence="7">
    <location>
        <begin position="791"/>
        <end position="862"/>
    </location>
</feature>
<comment type="similarity">
    <text evidence="1">Belongs to the PIGC family.</text>
</comment>
<comment type="pathway">
    <text evidence="4">Antibiotic biosynthesis; prodigiosin biosynthesis.</text>
</comment>
<dbReference type="Gene3D" id="3.50.30.10">
    <property type="entry name" value="Phosphohistidine domain"/>
    <property type="match status" value="1"/>
</dbReference>
<evidence type="ECO:0000259" key="7">
    <source>
        <dbReference type="Pfam" id="PF00391"/>
    </source>
</evidence>
<dbReference type="Pfam" id="PF00391">
    <property type="entry name" value="PEP-utilizers"/>
    <property type="match status" value="1"/>
</dbReference>
<dbReference type="EMBL" id="CP159289">
    <property type="protein sequence ID" value="XCH24618.1"/>
    <property type="molecule type" value="Genomic_DNA"/>
</dbReference>
<feature type="domain" description="Pyruvate phosphate dikinase AMP/ATP-binding" evidence="8">
    <location>
        <begin position="18"/>
        <end position="314"/>
    </location>
</feature>
<dbReference type="PANTHER" id="PTHR43615:SF1">
    <property type="entry name" value="PPDK_N DOMAIN-CONTAINING PROTEIN"/>
    <property type="match status" value="1"/>
</dbReference>
<dbReference type="GO" id="GO:0016301">
    <property type="term" value="F:kinase activity"/>
    <property type="evidence" value="ECO:0007669"/>
    <property type="project" value="InterPro"/>
</dbReference>
<keyword evidence="9" id="KW-0808">Transferase</keyword>
<protein>
    <recommendedName>
        <fullName evidence="5">Prodigiosin synthesizing transferase PigC</fullName>
    </recommendedName>
    <alternativeName>
        <fullName evidence="6">Prodigiosin synthetase PigC</fullName>
    </alternativeName>
</protein>
<gene>
    <name evidence="9" type="primary">rph</name>
    <name evidence="9" type="ORF">ABV298_30720</name>
</gene>
<name>A0AAU8FL80_9BACT</name>
<dbReference type="PANTHER" id="PTHR43615">
    <property type="entry name" value="PHOSPHOENOLPYRUVATE SYNTHASE-RELATED"/>
    <property type="match status" value="1"/>
</dbReference>
<dbReference type="NCBIfam" id="NF004877">
    <property type="entry name" value="PRK06241.1-2"/>
    <property type="match status" value="1"/>
</dbReference>
<dbReference type="InterPro" id="IPR036637">
    <property type="entry name" value="Phosphohistidine_dom_sf"/>
</dbReference>
<proteinExistence type="inferred from homology"/>
<sequence>MDKYVIDLREIGKEMLPEAGGKGANLGELCRIEGIHVPAGFCVSTEAFQTIMREARVQAELDRLSALTAENSDEIAELGAKIRRTIEATPVPDAIRDGIAHQLAGSGPDAAYAVRSSATAEDLPGASFAGQQDSYLNVVGTEAVLKHVAKCWASLFTDRAIIYRIRNGFDHRKVRLAVVVQRMVFPESAGILFTADPVTGNRKVVSIDAGFGLGEALVSGLVNADSYKVRDGRIAERQISTQKVAVYAAADGGTRIEEVEAGRQTRQVLTDMQILALERAGRRIEAHFGSPQDIEWCIANDVIYIVQSRPITTLFPVPEAGDDQNHVYISVGHQQMMTDAMKPLGLSIWQLTATRPMSIAGGRLFVDIAPELASPARQSMMMNAMAKSDPLMHGALTSLLERDDFIRLNEEEPPAGAGKEVPRPIDFDTLIGYDPAVVTELIENSRASIAALKQNIRSKSGPELMDCILAEIGQLRKDLSNPKTLGVIMTAMNAAFWLNDRMDEWLGEKNVADVLSQSVPNNVTSEMGLDLLDVADAIRPYPEVIDYLQNVKEELCLDDLTHLHGGEVTRGAIAGFLEKYGMRCAGEIDITKSRWTEKPATLVPVILGNIKNLPPGTSKQKFEHGKREASNKEGELLDRLRHLPDGDWKAAETKRMIDLLRNLAGYREYPKYDIVSRYFIYKQALLEEAARLEQKGVLRDREDIYYLTFGELRELVETQEARDTLIAERKALQQIYERLSPPRVITSEGEIVTGKYSRENLPAGAIAGLPVSSGVTEGRARVIVDMKDADLEEGDILVTTFTDPSWTPLFVSARGLVTEVGGLMTHGAVIAREYGLPAVVGVENATRLIRDGQRIRVNGTEGFVEILQD</sequence>
<dbReference type="InterPro" id="IPR008279">
    <property type="entry name" value="PEP-util_enz_mobile_dom"/>
</dbReference>
<dbReference type="FunFam" id="3.50.30.10:FF:000007">
    <property type="entry name" value="Phosphoenolpyruvate synthase"/>
    <property type="match status" value="1"/>
</dbReference>
<dbReference type="AlphaFoldDB" id="A0AAU8FL80"/>
<dbReference type="SUPFAM" id="SSF56059">
    <property type="entry name" value="Glutathione synthetase ATP-binding domain-like"/>
    <property type="match status" value="1"/>
</dbReference>
<dbReference type="Pfam" id="PF01326">
    <property type="entry name" value="PPDK_N"/>
    <property type="match status" value="1"/>
</dbReference>
<dbReference type="Gene3D" id="3.30.1490.20">
    <property type="entry name" value="ATP-grasp fold, A domain"/>
    <property type="match status" value="1"/>
</dbReference>
<evidence type="ECO:0000256" key="2">
    <source>
        <dbReference type="ARBA" id="ARBA00022741"/>
    </source>
</evidence>
<keyword evidence="2" id="KW-0547">Nucleotide-binding</keyword>
<keyword evidence="3" id="KW-0067">ATP-binding</keyword>
<reference evidence="9" key="1">
    <citation type="submission" date="2024-06" db="EMBL/GenBank/DDBJ databases">
        <title>Sequencing and assembly of the genome of Dyadobacter sp. strain 676, a symbiont of Cyamopsis tetragonoloba.</title>
        <authorList>
            <person name="Guro P."/>
            <person name="Sazanova A."/>
            <person name="Kuznetsova I."/>
            <person name="Belimov A."/>
            <person name="Safronova V."/>
        </authorList>
    </citation>
    <scope>NUCLEOTIDE SEQUENCE</scope>
    <source>
        <strain evidence="9">676</strain>
    </source>
</reference>
<dbReference type="RefSeq" id="WP_353719933.1">
    <property type="nucleotide sequence ID" value="NZ_CP159289.1"/>
</dbReference>
<accession>A0AAU8FL80</accession>
<evidence type="ECO:0000256" key="4">
    <source>
        <dbReference type="ARBA" id="ARBA00060561"/>
    </source>
</evidence>
<dbReference type="SUPFAM" id="SSF52009">
    <property type="entry name" value="Phosphohistidine domain"/>
    <property type="match status" value="1"/>
</dbReference>
<dbReference type="InterPro" id="IPR013815">
    <property type="entry name" value="ATP_grasp_subdomain_1"/>
</dbReference>
<dbReference type="InterPro" id="IPR002192">
    <property type="entry name" value="PPDK_AMP/ATP-bd"/>
</dbReference>
<evidence type="ECO:0000259" key="8">
    <source>
        <dbReference type="Pfam" id="PF01326"/>
    </source>
</evidence>
<evidence type="ECO:0000256" key="3">
    <source>
        <dbReference type="ARBA" id="ARBA00022840"/>
    </source>
</evidence>
<dbReference type="FunFam" id="3.30.1490.20:FF:000010">
    <property type="entry name" value="Phosphoenolpyruvate synthase"/>
    <property type="match status" value="1"/>
</dbReference>
<organism evidence="9">
    <name type="scientific">Dyadobacter sp. 676</name>
    <dbReference type="NCBI Taxonomy" id="3088362"/>
    <lineage>
        <taxon>Bacteria</taxon>
        <taxon>Pseudomonadati</taxon>
        <taxon>Bacteroidota</taxon>
        <taxon>Cytophagia</taxon>
        <taxon>Cytophagales</taxon>
        <taxon>Spirosomataceae</taxon>
        <taxon>Dyadobacter</taxon>
    </lineage>
</organism>
<dbReference type="Gene3D" id="3.30.470.20">
    <property type="entry name" value="ATP-grasp fold, B domain"/>
    <property type="match status" value="1"/>
</dbReference>
<evidence type="ECO:0000313" key="9">
    <source>
        <dbReference type="EMBL" id="XCH24618.1"/>
    </source>
</evidence>
<dbReference type="NCBIfam" id="NF041857">
    <property type="entry name" value="RIF_Ptrans_rph"/>
    <property type="match status" value="1"/>
</dbReference>
<evidence type="ECO:0000256" key="5">
    <source>
        <dbReference type="ARBA" id="ARBA00068614"/>
    </source>
</evidence>
<evidence type="ECO:0000256" key="1">
    <source>
        <dbReference type="ARBA" id="ARBA00008321"/>
    </source>
</evidence>